<dbReference type="InterPro" id="IPR000582">
    <property type="entry name" value="Acyl-CoA-binding_protein"/>
</dbReference>
<dbReference type="PROSITE" id="PS51228">
    <property type="entry name" value="ACB_2"/>
    <property type="match status" value="1"/>
</dbReference>
<dbReference type="PRINTS" id="PR00689">
    <property type="entry name" value="ACOABINDINGP"/>
</dbReference>
<dbReference type="CDD" id="cd00435">
    <property type="entry name" value="ACBP"/>
    <property type="match status" value="1"/>
</dbReference>
<evidence type="ECO:0000256" key="1">
    <source>
        <dbReference type="ARBA" id="ARBA00005567"/>
    </source>
</evidence>
<organism evidence="4 5">
    <name type="scientific">Glossina brevipalpis</name>
    <dbReference type="NCBI Taxonomy" id="37001"/>
    <lineage>
        <taxon>Eukaryota</taxon>
        <taxon>Metazoa</taxon>
        <taxon>Ecdysozoa</taxon>
        <taxon>Arthropoda</taxon>
        <taxon>Hexapoda</taxon>
        <taxon>Insecta</taxon>
        <taxon>Pterygota</taxon>
        <taxon>Neoptera</taxon>
        <taxon>Endopterygota</taxon>
        <taxon>Diptera</taxon>
        <taxon>Brachycera</taxon>
        <taxon>Muscomorpha</taxon>
        <taxon>Hippoboscoidea</taxon>
        <taxon>Glossinidae</taxon>
        <taxon>Glossina</taxon>
    </lineage>
</organism>
<dbReference type="VEuPathDB" id="VectorBase:GBRI012490"/>
<keyword evidence="5" id="KW-1185">Reference proteome</keyword>
<name>A0A1A9WAS5_9MUSC</name>
<reference evidence="4" key="2">
    <citation type="submission" date="2020-05" db="UniProtKB">
        <authorList>
            <consortium name="EnsemblMetazoa"/>
        </authorList>
    </citation>
    <scope>IDENTIFICATION</scope>
    <source>
        <strain evidence="4">IAEA</strain>
    </source>
</reference>
<comment type="similarity">
    <text evidence="1">Belongs to the ACBP family.</text>
</comment>
<evidence type="ECO:0000256" key="2">
    <source>
        <dbReference type="ARBA" id="ARBA00023121"/>
    </source>
</evidence>
<dbReference type="Pfam" id="PF00887">
    <property type="entry name" value="ACBP"/>
    <property type="match status" value="1"/>
</dbReference>
<dbReference type="PANTHER" id="PTHR23310">
    <property type="entry name" value="ACYL-COA-BINDING PROTEIN, ACBP"/>
    <property type="match status" value="1"/>
</dbReference>
<dbReference type="PANTHER" id="PTHR23310:SF62">
    <property type="entry name" value="ACYL-COA BINDING PROTEIN 1, ISOFORM A"/>
    <property type="match status" value="1"/>
</dbReference>
<dbReference type="Proteomes" id="UP000091820">
    <property type="component" value="Unassembled WGS sequence"/>
</dbReference>
<dbReference type="STRING" id="37001.A0A1A9WAS5"/>
<proteinExistence type="inferred from homology"/>
<dbReference type="Gene3D" id="1.20.80.10">
    <property type="match status" value="1"/>
</dbReference>
<dbReference type="AlphaFoldDB" id="A0A1A9WAS5"/>
<dbReference type="InterPro" id="IPR022408">
    <property type="entry name" value="Acyl-CoA-binding_prot_CS"/>
</dbReference>
<evidence type="ECO:0000313" key="4">
    <source>
        <dbReference type="EnsemblMetazoa" id="GBRI012490-PA"/>
    </source>
</evidence>
<keyword evidence="2" id="KW-0446">Lipid-binding</keyword>
<dbReference type="InterPro" id="IPR035984">
    <property type="entry name" value="Acyl-CoA-binding_sf"/>
</dbReference>
<dbReference type="GO" id="GO:0019915">
    <property type="term" value="P:lipid storage"/>
    <property type="evidence" value="ECO:0007669"/>
    <property type="project" value="UniProtKB-ARBA"/>
</dbReference>
<evidence type="ECO:0000313" key="5">
    <source>
        <dbReference type="Proteomes" id="UP000091820"/>
    </source>
</evidence>
<sequence>MATQEVRFIILYKFALRYYIHVYFVSLFNGCAKEFNKAAEDVKNLNSTPADNDLLELYGLYKQATVGDCNTDKPGFLDFKGKAKWDAWNKLKGKSAVDAMADYIAKAKSLIEMHGLKA</sequence>
<dbReference type="SUPFAM" id="SSF47027">
    <property type="entry name" value="Acyl-CoA binding protein"/>
    <property type="match status" value="1"/>
</dbReference>
<dbReference type="GO" id="GO:0000062">
    <property type="term" value="F:fatty-acyl-CoA binding"/>
    <property type="evidence" value="ECO:0007669"/>
    <property type="project" value="InterPro"/>
</dbReference>
<dbReference type="FunFam" id="1.20.80.10:FF:000010">
    <property type="entry name" value="Acyl-CoA-binding domain-containing protein 5"/>
    <property type="match status" value="1"/>
</dbReference>
<evidence type="ECO:0000259" key="3">
    <source>
        <dbReference type="PROSITE" id="PS51228"/>
    </source>
</evidence>
<feature type="domain" description="ACB" evidence="3">
    <location>
        <begin position="31"/>
        <end position="116"/>
    </location>
</feature>
<dbReference type="InterPro" id="IPR014352">
    <property type="entry name" value="FERM/acyl-CoA-bd_prot_sf"/>
</dbReference>
<protein>
    <recommendedName>
        <fullName evidence="3">ACB domain-containing protein</fullName>
    </recommendedName>
</protein>
<dbReference type="PROSITE" id="PS00880">
    <property type="entry name" value="ACB_1"/>
    <property type="match status" value="1"/>
</dbReference>
<reference evidence="5" key="1">
    <citation type="submission" date="2014-03" db="EMBL/GenBank/DDBJ databases">
        <authorList>
            <person name="Aksoy S."/>
            <person name="Warren W."/>
            <person name="Wilson R.K."/>
        </authorList>
    </citation>
    <scope>NUCLEOTIDE SEQUENCE [LARGE SCALE GENOMIC DNA]</scope>
    <source>
        <strain evidence="5">IAEA</strain>
    </source>
</reference>
<accession>A0A1A9WAS5</accession>
<dbReference type="GO" id="GO:0006631">
    <property type="term" value="P:fatty acid metabolic process"/>
    <property type="evidence" value="ECO:0007669"/>
    <property type="project" value="TreeGrafter"/>
</dbReference>
<dbReference type="EnsemblMetazoa" id="GBRI012490-RA">
    <property type="protein sequence ID" value="GBRI012490-PA"/>
    <property type="gene ID" value="GBRI012490"/>
</dbReference>